<dbReference type="Gene3D" id="6.10.140.530">
    <property type="match status" value="5"/>
</dbReference>
<feature type="domain" description="Helicase-associated" evidence="2">
    <location>
        <begin position="217"/>
        <end position="276"/>
    </location>
</feature>
<feature type="region of interest" description="Disordered" evidence="1">
    <location>
        <begin position="1"/>
        <end position="34"/>
    </location>
</feature>
<name>A0A1E7FJA7_9STRA</name>
<evidence type="ECO:0000259" key="2">
    <source>
        <dbReference type="Pfam" id="PF03457"/>
    </source>
</evidence>
<dbReference type="OrthoDB" id="498381at2759"/>
<evidence type="ECO:0000256" key="1">
    <source>
        <dbReference type="SAM" id="MobiDB-lite"/>
    </source>
</evidence>
<protein>
    <recommendedName>
        <fullName evidence="2">Helicase-associated domain-containing protein</fullName>
    </recommendedName>
</protein>
<feature type="domain" description="Helicase-associated" evidence="2">
    <location>
        <begin position="70"/>
        <end position="132"/>
    </location>
</feature>
<dbReference type="EMBL" id="KV784356">
    <property type="protein sequence ID" value="OEU18261.1"/>
    <property type="molecule type" value="Genomic_DNA"/>
</dbReference>
<feature type="compositionally biased region" description="Low complexity" evidence="1">
    <location>
        <begin position="20"/>
        <end position="33"/>
    </location>
</feature>
<proteinExistence type="predicted"/>
<dbReference type="PANTHER" id="PTHR33418">
    <property type="entry name" value="HELICASE-ASSOCIATED"/>
    <property type="match status" value="1"/>
</dbReference>
<organism evidence="3 4">
    <name type="scientific">Fragilariopsis cylindrus CCMP1102</name>
    <dbReference type="NCBI Taxonomy" id="635003"/>
    <lineage>
        <taxon>Eukaryota</taxon>
        <taxon>Sar</taxon>
        <taxon>Stramenopiles</taxon>
        <taxon>Ochrophyta</taxon>
        <taxon>Bacillariophyta</taxon>
        <taxon>Bacillariophyceae</taxon>
        <taxon>Bacillariophycidae</taxon>
        <taxon>Bacillariales</taxon>
        <taxon>Bacillariaceae</taxon>
        <taxon>Fragilariopsis</taxon>
    </lineage>
</organism>
<reference evidence="3 4" key="1">
    <citation type="submission" date="2016-09" db="EMBL/GenBank/DDBJ databases">
        <title>Extensive genetic diversity and differential bi-allelic expression allows diatom success in the polar Southern Ocean.</title>
        <authorList>
            <consortium name="DOE Joint Genome Institute"/>
            <person name="Mock T."/>
            <person name="Otillar R.P."/>
            <person name="Strauss J."/>
            <person name="Dupont C."/>
            <person name="Frickenhaus S."/>
            <person name="Maumus F."/>
            <person name="Mcmullan M."/>
            <person name="Sanges R."/>
            <person name="Schmutz J."/>
            <person name="Toseland A."/>
            <person name="Valas R."/>
            <person name="Veluchamy A."/>
            <person name="Ward B.J."/>
            <person name="Allen A."/>
            <person name="Barry K."/>
            <person name="Falciatore A."/>
            <person name="Ferrante M."/>
            <person name="Fortunato A.E."/>
            <person name="Gloeckner G."/>
            <person name="Gruber A."/>
            <person name="Hipkin R."/>
            <person name="Janech M."/>
            <person name="Kroth P."/>
            <person name="Leese F."/>
            <person name="Lindquist E."/>
            <person name="Lyon B.R."/>
            <person name="Martin J."/>
            <person name="Mayer C."/>
            <person name="Parker M."/>
            <person name="Quesneville H."/>
            <person name="Raymond J."/>
            <person name="Uhlig C."/>
            <person name="Valentin K.U."/>
            <person name="Worden A.Z."/>
            <person name="Armbrust E.V."/>
            <person name="Bowler C."/>
            <person name="Green B."/>
            <person name="Moulton V."/>
            <person name="Van Oosterhout C."/>
            <person name="Grigoriev I."/>
        </authorList>
    </citation>
    <scope>NUCLEOTIDE SEQUENCE [LARGE SCALE GENOMIC DNA]</scope>
    <source>
        <strain evidence="3 4">CCMP1102</strain>
    </source>
</reference>
<dbReference type="InterPro" id="IPR005114">
    <property type="entry name" value="Helicase_assoc"/>
</dbReference>
<evidence type="ECO:0000313" key="4">
    <source>
        <dbReference type="Proteomes" id="UP000095751"/>
    </source>
</evidence>
<accession>A0A1E7FJA7</accession>
<feature type="domain" description="Helicase-associated" evidence="2">
    <location>
        <begin position="147"/>
        <end position="206"/>
    </location>
</feature>
<dbReference type="PANTHER" id="PTHR33418:SF1">
    <property type="entry name" value="HELICASE-ASSOCIATED DOMAIN-CONTAINING PROTEIN"/>
    <property type="match status" value="1"/>
</dbReference>
<keyword evidence="4" id="KW-1185">Reference proteome</keyword>
<dbReference type="KEGG" id="fcy:FRACYDRAFT_183396"/>
<dbReference type="AlphaFoldDB" id="A0A1E7FJA7"/>
<dbReference type="Pfam" id="PF03457">
    <property type="entry name" value="HA"/>
    <property type="match status" value="4"/>
</dbReference>
<dbReference type="Proteomes" id="UP000095751">
    <property type="component" value="Unassembled WGS sequence"/>
</dbReference>
<evidence type="ECO:0000313" key="3">
    <source>
        <dbReference type="EMBL" id="OEU18261.1"/>
    </source>
</evidence>
<sequence>MYQRYVTDNNDDDDVDLPISSSSNNNTSNNNNNELNLWRRVQRKQYQNNELSLKRIELLNKIKFVWDPQSQHWLDMYNRLLDYKEQNNNSTLVSRSYTKDPELGLWLHSQRRAYKRKTLSDERIQYLNSIQFIWEDTLGRYTSSNARRWDKYFQRLVAYKKEYNSTTVPFAYKVNGLNLGIWFNNQRQSYNRNELSVERTKRLKSIRVVWNIPDCDPWVEMYQLLVAYKKQHKSTNVPVKYKKDPKLGSWVHSQRCYYWNEELSEERINRLESVGFVWNTLDAKWTAMYHKLVEYKKHHHGLTTVPQRYTEDLSLGKWVHYQKYAYSKGSLSEKRLKLLNAINFVWSAKKNASSS</sequence>
<feature type="domain" description="Helicase-associated" evidence="2">
    <location>
        <begin position="282"/>
        <end position="344"/>
    </location>
</feature>
<dbReference type="InParanoid" id="A0A1E7FJA7"/>
<gene>
    <name evidence="3" type="ORF">FRACYDRAFT_183396</name>
</gene>